<dbReference type="InterPro" id="IPR025959">
    <property type="entry name" value="Winged_HTH_dom"/>
</dbReference>
<dbReference type="Pfam" id="PF13592">
    <property type="entry name" value="HTH_33"/>
    <property type="match status" value="1"/>
</dbReference>
<evidence type="ECO:0000313" key="4">
    <source>
        <dbReference type="EMBL" id="VFK07814.1"/>
    </source>
</evidence>
<protein>
    <submittedName>
        <fullName evidence="4">Winged helix-turn helix</fullName>
    </submittedName>
</protein>
<accession>A0A450VSP3</accession>
<feature type="domain" description="Winged helix-turn helix" evidence="1">
    <location>
        <begin position="2"/>
        <end position="51"/>
    </location>
</feature>
<reference evidence="4" key="1">
    <citation type="submission" date="2019-02" db="EMBL/GenBank/DDBJ databases">
        <authorList>
            <person name="Gruber-Vodicka R. H."/>
            <person name="Seah K. B. B."/>
        </authorList>
    </citation>
    <scope>NUCLEOTIDE SEQUENCE</scope>
    <source>
        <strain evidence="4">BECK_SA2B12</strain>
        <strain evidence="3">BECK_SA2B15</strain>
        <strain evidence="2">BECK_SA2B20</strain>
    </source>
</reference>
<dbReference type="EMBL" id="CAADFJ010000457">
    <property type="protein sequence ID" value="VFK07814.1"/>
    <property type="molecule type" value="Genomic_DNA"/>
</dbReference>
<dbReference type="AlphaFoldDB" id="A0A450VSP3"/>
<gene>
    <name evidence="3" type="ORF">BECKH772A_GA0070896_104941</name>
    <name evidence="2" type="ORF">BECKH772B_GA0070898_104611</name>
    <name evidence="4" type="ORF">BECKH772C_GA0070978_104571</name>
</gene>
<dbReference type="EMBL" id="CAADFG010000494">
    <property type="protein sequence ID" value="VFK05039.1"/>
    <property type="molecule type" value="Genomic_DNA"/>
</dbReference>
<evidence type="ECO:0000259" key="1">
    <source>
        <dbReference type="Pfam" id="PF13592"/>
    </source>
</evidence>
<dbReference type="EMBL" id="CAADFI010000461">
    <property type="protein sequence ID" value="VFK04575.1"/>
    <property type="molecule type" value="Genomic_DNA"/>
</dbReference>
<proteinExistence type="predicted"/>
<evidence type="ECO:0000313" key="3">
    <source>
        <dbReference type="EMBL" id="VFK05039.1"/>
    </source>
</evidence>
<organism evidence="4">
    <name type="scientific">Candidatus Kentrum eta</name>
    <dbReference type="NCBI Taxonomy" id="2126337"/>
    <lineage>
        <taxon>Bacteria</taxon>
        <taxon>Pseudomonadati</taxon>
        <taxon>Pseudomonadota</taxon>
        <taxon>Gammaproteobacteria</taxon>
        <taxon>Candidatus Kentrum</taxon>
    </lineage>
</organism>
<name>A0A450VSP3_9GAMM</name>
<sequence length="60" mass="6939">MVRELIRTKLNARLSEASVGRILRTIGFTSQCPLSRAYQQDLVLVEEWKEKEFPSGLSMR</sequence>
<evidence type="ECO:0000313" key="2">
    <source>
        <dbReference type="EMBL" id="VFK04575.1"/>
    </source>
</evidence>